<name>A0AAV7MST8_PLEWA</name>
<feature type="compositionally biased region" description="Low complexity" evidence="1">
    <location>
        <begin position="121"/>
        <end position="133"/>
    </location>
</feature>
<dbReference type="AlphaFoldDB" id="A0AAV7MST8"/>
<sequence>MPGRRCDQDVRSAICSQDNGRTNTVLQCAVNAVSRWGGSAVFQRHGGPIDTAGVVRPKEGESVASREGSTAGQRALVRLQSITARGVGRLAGSSAAAISLPQGGAAIKRPRDPFDRRPRAARSPAAGVGSAGRQSFLSVGGSHGVRKRVAPPGTGPGRLGKRHLP</sequence>
<evidence type="ECO:0000256" key="1">
    <source>
        <dbReference type="SAM" id="MobiDB-lite"/>
    </source>
</evidence>
<feature type="compositionally biased region" description="Basic and acidic residues" evidence="1">
    <location>
        <begin position="109"/>
        <end position="118"/>
    </location>
</feature>
<evidence type="ECO:0000313" key="3">
    <source>
        <dbReference type="Proteomes" id="UP001066276"/>
    </source>
</evidence>
<evidence type="ECO:0000313" key="2">
    <source>
        <dbReference type="EMBL" id="KAJ1106451.1"/>
    </source>
</evidence>
<comment type="caution">
    <text evidence="2">The sequence shown here is derived from an EMBL/GenBank/DDBJ whole genome shotgun (WGS) entry which is preliminary data.</text>
</comment>
<keyword evidence="3" id="KW-1185">Reference proteome</keyword>
<organism evidence="2 3">
    <name type="scientific">Pleurodeles waltl</name>
    <name type="common">Iberian ribbed newt</name>
    <dbReference type="NCBI Taxonomy" id="8319"/>
    <lineage>
        <taxon>Eukaryota</taxon>
        <taxon>Metazoa</taxon>
        <taxon>Chordata</taxon>
        <taxon>Craniata</taxon>
        <taxon>Vertebrata</taxon>
        <taxon>Euteleostomi</taxon>
        <taxon>Amphibia</taxon>
        <taxon>Batrachia</taxon>
        <taxon>Caudata</taxon>
        <taxon>Salamandroidea</taxon>
        <taxon>Salamandridae</taxon>
        <taxon>Pleurodelinae</taxon>
        <taxon>Pleurodeles</taxon>
    </lineage>
</organism>
<dbReference type="Proteomes" id="UP001066276">
    <property type="component" value="Chromosome 9"/>
</dbReference>
<reference evidence="2" key="1">
    <citation type="journal article" date="2022" name="bioRxiv">
        <title>Sequencing and chromosome-scale assembly of the giantPleurodeles waltlgenome.</title>
        <authorList>
            <person name="Brown T."/>
            <person name="Elewa A."/>
            <person name="Iarovenko S."/>
            <person name="Subramanian E."/>
            <person name="Araus A.J."/>
            <person name="Petzold A."/>
            <person name="Susuki M."/>
            <person name="Suzuki K.-i.T."/>
            <person name="Hayashi T."/>
            <person name="Toyoda A."/>
            <person name="Oliveira C."/>
            <person name="Osipova E."/>
            <person name="Leigh N.D."/>
            <person name="Simon A."/>
            <person name="Yun M.H."/>
        </authorList>
    </citation>
    <scope>NUCLEOTIDE SEQUENCE</scope>
    <source>
        <strain evidence="2">20211129_DDA</strain>
        <tissue evidence="2">Liver</tissue>
    </source>
</reference>
<accession>A0AAV7MST8</accession>
<gene>
    <name evidence="2" type="ORF">NDU88_003852</name>
</gene>
<proteinExistence type="predicted"/>
<dbReference type="EMBL" id="JANPWB010000013">
    <property type="protein sequence ID" value="KAJ1106451.1"/>
    <property type="molecule type" value="Genomic_DNA"/>
</dbReference>
<feature type="region of interest" description="Disordered" evidence="1">
    <location>
        <begin position="99"/>
        <end position="165"/>
    </location>
</feature>
<protein>
    <submittedName>
        <fullName evidence="2">Uncharacterized protein</fullName>
    </submittedName>
</protein>